<feature type="repeat" description="TPR" evidence="3">
    <location>
        <begin position="1030"/>
        <end position="1063"/>
    </location>
</feature>
<dbReference type="PRINTS" id="PR00381">
    <property type="entry name" value="KINESINLIGHT"/>
</dbReference>
<accession>A0A913X6Z1</accession>
<proteinExistence type="predicted"/>
<dbReference type="SMART" id="SM00028">
    <property type="entry name" value="TPR"/>
    <property type="match status" value="13"/>
</dbReference>
<protein>
    <recommendedName>
        <fullName evidence="4">NB-ARC domain-containing protein</fullName>
    </recommendedName>
</protein>
<feature type="repeat" description="TPR" evidence="3">
    <location>
        <begin position="692"/>
        <end position="725"/>
    </location>
</feature>
<dbReference type="Pfam" id="PF00931">
    <property type="entry name" value="NB-ARC"/>
    <property type="match status" value="1"/>
</dbReference>
<keyword evidence="2 3" id="KW-0802">TPR repeat</keyword>
<feature type="repeat" description="TPR" evidence="3">
    <location>
        <begin position="902"/>
        <end position="935"/>
    </location>
</feature>
<evidence type="ECO:0000256" key="1">
    <source>
        <dbReference type="ARBA" id="ARBA00022737"/>
    </source>
</evidence>
<dbReference type="EnsemblMetazoa" id="XM_021044158.2">
    <property type="protein sequence ID" value="XP_020899817.1"/>
    <property type="gene ID" value="LOC110238485"/>
</dbReference>
<dbReference type="Gene3D" id="1.25.40.10">
    <property type="entry name" value="Tetratricopeptide repeat domain"/>
    <property type="match status" value="4"/>
</dbReference>
<dbReference type="PANTHER" id="PTHR45641:SF19">
    <property type="entry name" value="NEPHROCYSTIN-3"/>
    <property type="match status" value="1"/>
</dbReference>
<evidence type="ECO:0000256" key="2">
    <source>
        <dbReference type="ARBA" id="ARBA00022803"/>
    </source>
</evidence>
<dbReference type="GeneID" id="110238485"/>
<dbReference type="Pfam" id="PF13424">
    <property type="entry name" value="TPR_12"/>
    <property type="match status" value="7"/>
</dbReference>
<feature type="repeat" description="TPR" evidence="3">
    <location>
        <begin position="818"/>
        <end position="851"/>
    </location>
</feature>
<feature type="repeat" description="TPR" evidence="3">
    <location>
        <begin position="1158"/>
        <end position="1191"/>
    </location>
</feature>
<organism evidence="5 6">
    <name type="scientific">Exaiptasia diaphana</name>
    <name type="common">Tropical sea anemone</name>
    <name type="synonym">Aiptasia pulchella</name>
    <dbReference type="NCBI Taxonomy" id="2652724"/>
    <lineage>
        <taxon>Eukaryota</taxon>
        <taxon>Metazoa</taxon>
        <taxon>Cnidaria</taxon>
        <taxon>Anthozoa</taxon>
        <taxon>Hexacorallia</taxon>
        <taxon>Actiniaria</taxon>
        <taxon>Aiptasiidae</taxon>
        <taxon>Exaiptasia</taxon>
    </lineage>
</organism>
<dbReference type="RefSeq" id="XP_020899817.1">
    <property type="nucleotide sequence ID" value="XM_021044158.2"/>
</dbReference>
<dbReference type="Proteomes" id="UP000887567">
    <property type="component" value="Unplaced"/>
</dbReference>
<keyword evidence="1" id="KW-0677">Repeat</keyword>
<dbReference type="GO" id="GO:0043531">
    <property type="term" value="F:ADP binding"/>
    <property type="evidence" value="ECO:0007669"/>
    <property type="project" value="InterPro"/>
</dbReference>
<sequence>MEYSDEQLNFFRLCRIVVDIVPEGLRKIFKQEWDALYTTAHGQWDDTPVSYTSFYNMESPVKQKKNERLLEFMSSGDRKQWDCTRLFYAILYSDSVGPNIRPVVKTSVDDLREIRNEVVAHKKVGKLNDLEFKMSIQKIKVALSSLNLDTTKLKIIEKRADFITQEQIDKIKKELEDIKKKLENEKRRNTEPKSFCVLPPQPSHDTMERTKEVDDLFQAMQQLSTEKNRETTTVYLSGNPGSGKSVMARQVGEKYYDSDDSKEILRFVMTLNAATLDAILNSYVMFAERLNCYQDCITSITTSKDLSKEEQILQLRALADKQVTKYSSWLIIVDNVVDLKSFSQYWQQSGEKTSGKGQILVTTQDSPSISVSSYCHHISISSGMTENDAIELLCKVSDYRDDDNDDMLKVSRALDFQPLALSSTAVYMRSVRTVNKQYSWHQCLEQVEKERERLEKVYERTSLTYKTTMTAAVNLALQREMNDEIMFHVFRFVSVMAADPIPLMYVVEYVEKCLPDEDRNYVASRICSSSLVLSLSKDVKDISIHQVVYHCLQTNPKITERKVNMFTVISAFRPLPNMIEEEEKQVDNLITTRPLLNHLVKISKGIFDFVMNSIESEKGLNDETIIVLDNCSLVLYEHHVFERAQNLCQVLLALKLSNPPSSNAREILIVLKDDHIKYITTLNENAINPSVGDTLCRLGNVYANLGQLKESMKYYEKALTIKTVAYSENHPSVGNTLNNLGNVYDNLGQSQESIKYYEKALTIKTAAYGENHTSVGDTLNNLGSAYQKLGQLQESMKYYKKGLTIKTAAYGENHTSVGDTLNNLGSAYQKLGQLQESMKYYKKGLTIKTAAYGENHTSVGDTLNNVGTVYKELGQLQESMKYYEKALVIYTAAYGENHTSVGDTLNNVGNVYQGLGQLQESMKYYEKALIIYTAAYGENHTSVGNTLNNLGMVYKELGQLQESMKYYKKALTIKTAAYGENHPSVGDTLNNLGIAYQELGQLQESIKYYEKAMAIYTAAYGENHTSFKVGNTLNNLGMVYKELGQLQESMKYYKKALTIKTAAYGENHPSVGDTLNNLGIAYQELGQLQESIKYYEKAMAIYTAAYGENHTSFKVGNTLNNLGMVYKELGQLQESMKYYEKALTIKTAAYGENHTSVGNTLNNLGMVYQFLGQLQESIKYYEKALKIYTAACGENHISVGHILNNLGTLYQELGQLQESMKCYEKALTIYTAAYGENHPSVGNTLNNFGMVYRQLVQLQESMKY</sequence>
<feature type="domain" description="NB-ARC" evidence="4">
    <location>
        <begin position="218"/>
        <end position="397"/>
    </location>
</feature>
<dbReference type="KEGG" id="epa:110238485"/>
<dbReference type="InterPro" id="IPR019734">
    <property type="entry name" value="TPR_rpt"/>
</dbReference>
<dbReference type="SUPFAM" id="SSF48452">
    <property type="entry name" value="TPR-like"/>
    <property type="match status" value="4"/>
</dbReference>
<dbReference type="AlphaFoldDB" id="A0A913X6Z1"/>
<dbReference type="InterPro" id="IPR002182">
    <property type="entry name" value="NB-ARC"/>
</dbReference>
<feature type="repeat" description="TPR" evidence="3">
    <location>
        <begin position="1072"/>
        <end position="1105"/>
    </location>
</feature>
<feature type="repeat" description="TPR" evidence="3">
    <location>
        <begin position="1200"/>
        <end position="1233"/>
    </location>
</feature>
<feature type="repeat" description="TPR" evidence="3">
    <location>
        <begin position="734"/>
        <end position="767"/>
    </location>
</feature>
<dbReference type="InterPro" id="IPR027417">
    <property type="entry name" value="P-loop_NTPase"/>
</dbReference>
<dbReference type="Gene3D" id="3.40.50.300">
    <property type="entry name" value="P-loop containing nucleotide triphosphate hydrolases"/>
    <property type="match status" value="1"/>
</dbReference>
<dbReference type="PANTHER" id="PTHR45641">
    <property type="entry name" value="TETRATRICOPEPTIDE REPEAT PROTEIN (AFU_ORTHOLOGUE AFUA_6G03870)"/>
    <property type="match status" value="1"/>
</dbReference>
<evidence type="ECO:0000256" key="3">
    <source>
        <dbReference type="PROSITE-ProRule" id="PRU00339"/>
    </source>
</evidence>
<dbReference type="SUPFAM" id="SSF52540">
    <property type="entry name" value="P-loop containing nucleoside triphosphate hydrolases"/>
    <property type="match status" value="1"/>
</dbReference>
<evidence type="ECO:0000259" key="4">
    <source>
        <dbReference type="Pfam" id="PF00931"/>
    </source>
</evidence>
<dbReference type="OrthoDB" id="5985681at2759"/>
<keyword evidence="6" id="KW-1185">Reference proteome</keyword>
<evidence type="ECO:0000313" key="5">
    <source>
        <dbReference type="EnsemblMetazoa" id="XP_020899817.1"/>
    </source>
</evidence>
<name>A0A913X6Z1_EXADI</name>
<evidence type="ECO:0000313" key="6">
    <source>
        <dbReference type="Proteomes" id="UP000887567"/>
    </source>
</evidence>
<reference evidence="5" key="1">
    <citation type="submission" date="2022-11" db="UniProtKB">
        <authorList>
            <consortium name="EnsemblMetazoa"/>
        </authorList>
    </citation>
    <scope>IDENTIFICATION</scope>
</reference>
<feature type="repeat" description="TPR" evidence="3">
    <location>
        <begin position="776"/>
        <end position="809"/>
    </location>
</feature>
<feature type="repeat" description="TPR" evidence="3">
    <location>
        <begin position="944"/>
        <end position="977"/>
    </location>
</feature>
<dbReference type="PROSITE" id="PS50005">
    <property type="entry name" value="TPR"/>
    <property type="match status" value="13"/>
</dbReference>
<dbReference type="InterPro" id="IPR011990">
    <property type="entry name" value="TPR-like_helical_dom_sf"/>
</dbReference>
<feature type="repeat" description="TPR" evidence="3">
    <location>
        <begin position="860"/>
        <end position="893"/>
    </location>
</feature>
<dbReference type="PROSITE" id="PS50293">
    <property type="entry name" value="TPR_REGION"/>
    <property type="match status" value="3"/>
</dbReference>
<feature type="repeat" description="TPR" evidence="3">
    <location>
        <begin position="986"/>
        <end position="1019"/>
    </location>
</feature>
<feature type="repeat" description="TPR" evidence="3">
    <location>
        <begin position="1116"/>
        <end position="1149"/>
    </location>
</feature>